<evidence type="ECO:0000313" key="2">
    <source>
        <dbReference type="Proteomes" id="UP001066276"/>
    </source>
</evidence>
<organism evidence="1 2">
    <name type="scientific">Pleurodeles waltl</name>
    <name type="common">Iberian ribbed newt</name>
    <dbReference type="NCBI Taxonomy" id="8319"/>
    <lineage>
        <taxon>Eukaryota</taxon>
        <taxon>Metazoa</taxon>
        <taxon>Chordata</taxon>
        <taxon>Craniata</taxon>
        <taxon>Vertebrata</taxon>
        <taxon>Euteleostomi</taxon>
        <taxon>Amphibia</taxon>
        <taxon>Batrachia</taxon>
        <taxon>Caudata</taxon>
        <taxon>Salamandroidea</taxon>
        <taxon>Salamandridae</taxon>
        <taxon>Pleurodelinae</taxon>
        <taxon>Pleurodeles</taxon>
    </lineage>
</organism>
<evidence type="ECO:0000313" key="1">
    <source>
        <dbReference type="EMBL" id="KAJ1118697.1"/>
    </source>
</evidence>
<reference evidence="1" key="1">
    <citation type="journal article" date="2022" name="bioRxiv">
        <title>Sequencing and chromosome-scale assembly of the giantPleurodeles waltlgenome.</title>
        <authorList>
            <person name="Brown T."/>
            <person name="Elewa A."/>
            <person name="Iarovenko S."/>
            <person name="Subramanian E."/>
            <person name="Araus A.J."/>
            <person name="Petzold A."/>
            <person name="Susuki M."/>
            <person name="Suzuki K.-i.T."/>
            <person name="Hayashi T."/>
            <person name="Toyoda A."/>
            <person name="Oliveira C."/>
            <person name="Osipova E."/>
            <person name="Leigh N.D."/>
            <person name="Simon A."/>
            <person name="Yun M.H."/>
        </authorList>
    </citation>
    <scope>NUCLEOTIDE SEQUENCE</scope>
    <source>
        <strain evidence="1">20211129_DDA</strain>
        <tissue evidence="1">Liver</tissue>
    </source>
</reference>
<proteinExistence type="predicted"/>
<protein>
    <submittedName>
        <fullName evidence="1">Uncharacterized protein</fullName>
    </submittedName>
</protein>
<comment type="caution">
    <text evidence="1">The sequence shown here is derived from an EMBL/GenBank/DDBJ whole genome shotgun (WGS) entry which is preliminary data.</text>
</comment>
<dbReference type="EMBL" id="JANPWB010000012">
    <property type="protein sequence ID" value="KAJ1118697.1"/>
    <property type="molecule type" value="Genomic_DNA"/>
</dbReference>
<keyword evidence="2" id="KW-1185">Reference proteome</keyword>
<accession>A0AAV7NVC1</accession>
<gene>
    <name evidence="1" type="ORF">NDU88_006885</name>
</gene>
<name>A0AAV7NVC1_PLEWA</name>
<dbReference type="AlphaFoldDB" id="A0AAV7NVC1"/>
<dbReference type="Proteomes" id="UP001066276">
    <property type="component" value="Chromosome 8"/>
</dbReference>
<sequence length="116" mass="12523">MVSLSAASAACPRTSLLLGPGSTVLHCQRWQLLQCRPSRHRPSSSRALLLSGPCLGQDPSWRPLQRDLVLPRCRGLGAQLFAANEGSRHITTRHVAGPRVAWPRCLAAPVSSSYGM</sequence>